<feature type="region of interest" description="Disordered" evidence="8">
    <location>
        <begin position="1"/>
        <end position="42"/>
    </location>
</feature>
<evidence type="ECO:0000256" key="6">
    <source>
        <dbReference type="ARBA" id="ARBA00023242"/>
    </source>
</evidence>
<dbReference type="GeneID" id="54470352"/>
<evidence type="ECO:0000256" key="8">
    <source>
        <dbReference type="SAM" id="MobiDB-lite"/>
    </source>
</evidence>
<evidence type="ECO:0000313" key="10">
    <source>
        <dbReference type="Proteomes" id="UP000799767"/>
    </source>
</evidence>
<dbReference type="InterPro" id="IPR007252">
    <property type="entry name" value="Nup84/Nup107"/>
</dbReference>
<protein>
    <recommendedName>
        <fullName evidence="7">Nuclear pore complex protein</fullName>
    </recommendedName>
</protein>
<evidence type="ECO:0000313" key="9">
    <source>
        <dbReference type="EMBL" id="KAF2484267.1"/>
    </source>
</evidence>
<keyword evidence="1 7" id="KW-0813">Transport</keyword>
<proteinExistence type="inferred from homology"/>
<dbReference type="GO" id="GO:0017056">
    <property type="term" value="F:structural constituent of nuclear pore"/>
    <property type="evidence" value="ECO:0007669"/>
    <property type="project" value="UniProtKB-UniRule"/>
</dbReference>
<comment type="similarity">
    <text evidence="7">Belongs to the nucleoporin Nup84/Nup107 family.</text>
</comment>
<comment type="subunit">
    <text evidence="7">Part of the nuclear pore complex (NPC).</text>
</comment>
<comment type="subcellular location">
    <subcellularLocation>
        <location evidence="7">Nucleus</location>
        <location evidence="7">Nuclear pore complex</location>
    </subcellularLocation>
    <subcellularLocation>
        <location evidence="7">Nucleus membrane</location>
    </subcellularLocation>
</comment>
<gene>
    <name evidence="9" type="ORF">BDY17DRAFT_125037</name>
</gene>
<dbReference type="PANTHER" id="PTHR13003:SF2">
    <property type="entry name" value="NUCLEAR PORE COMPLEX PROTEIN NUP107"/>
    <property type="match status" value="1"/>
</dbReference>
<sequence length="992" mass="111650">MAPTRPRPQVAAPQGLKKVHRKPRTQREPSDSWELLDRHELDANADDDVEGVGQSMRIRNSADVDEAMNPLREMADRIGKEVETFAVTLDTYLFSRKDRESSIFGPAHDVVVAFKAIAEEKVHEIKRGHEQEVRAQLKKEWSEQAPVPAASLALAPFTSTGLGSLTTRQAEQVKQLRQWQQEADIWELFRILLELHPSEAKARAARAGHNEKRLKDMGPPHRYASESDLWERFIIENDLARERYMIKTWLEQTADHQISDVQGIVEELEAKAGRGKGLWSSGWMHTREKIKGEKRLRMWPSAEDSPQPQIRRSDNTELLITTLDPDAPARQSRTLEKPDAYFERAIWVACWEMLRRGSSLEDISAWCEERREGWRALIMGAGLDDAKSAPSNVLWRRMCLLASRSGTVTDHEAAVLGQIGGNVKAMERVAYSLDDHLYAHYSAALTQQFDQYLLATNPAKARHSTSRRNLLEDFAFDPEHAQRAINDLITRLRKNASTSSESAQPMKIIQSFLLENEVARLIHTVGAAIAETAALQGPEDMIYLRDREASNGGTPRGEAEVALNPQTLRIVAHMAIVHRFSSPNTLHGDELLEDENVLVAYIQALRQARKWSLIPNYAAKLQRQRYILVMGRVLQDVRDAGERTEILELLEANQMDIVSILQEQLAWHLDMAFPSQYAEKPLTILEPAPPEKAIYPGYRINEKFLPTGAVEGDDAVIRALEWFLLLKGGWEVTFKALAIALRKCLVTGRLACAVRIVNAFPYDKVSQDKAQQTMGAKINPMDWPATLPQDDLSDDDLRISLMRRQSRTFHELSQLVSIIQSFHPYRREEAKYADGEKRPATVPRPLKDAKDVISANMEPLLHGILQHPVDDVEAQDLAYIRLAYVPEVVITYVVVLYAAGRTITRDALLDSMELSGVIANSEPADVASGEPGNGLAEVFVQAGRMRELVEFFAKTAKSMLVLKAEGKPWRPKKGTVGKDLGMWEIGGGGEEL</sequence>
<dbReference type="Pfam" id="PF04121">
    <property type="entry name" value="Nup84_Nup100"/>
    <property type="match status" value="1"/>
</dbReference>
<evidence type="ECO:0000256" key="4">
    <source>
        <dbReference type="ARBA" id="ARBA00023010"/>
    </source>
</evidence>
<dbReference type="GO" id="GO:0006606">
    <property type="term" value="P:protein import into nucleus"/>
    <property type="evidence" value="ECO:0007669"/>
    <property type="project" value="TreeGrafter"/>
</dbReference>
<keyword evidence="7" id="KW-0472">Membrane</keyword>
<dbReference type="Gene3D" id="1.10.3450.20">
    <property type="match status" value="1"/>
</dbReference>
<evidence type="ECO:0000256" key="2">
    <source>
        <dbReference type="ARBA" id="ARBA00022816"/>
    </source>
</evidence>
<dbReference type="GO" id="GO:0031080">
    <property type="term" value="C:nuclear pore outer ring"/>
    <property type="evidence" value="ECO:0007669"/>
    <property type="project" value="TreeGrafter"/>
</dbReference>
<dbReference type="Proteomes" id="UP000799767">
    <property type="component" value="Unassembled WGS sequence"/>
</dbReference>
<keyword evidence="5 7" id="KW-0906">Nuclear pore complex</keyword>
<accession>A0A6A6PYG4</accession>
<organism evidence="9 10">
    <name type="scientific">Neohortaea acidophila</name>
    <dbReference type="NCBI Taxonomy" id="245834"/>
    <lineage>
        <taxon>Eukaryota</taxon>
        <taxon>Fungi</taxon>
        <taxon>Dikarya</taxon>
        <taxon>Ascomycota</taxon>
        <taxon>Pezizomycotina</taxon>
        <taxon>Dothideomycetes</taxon>
        <taxon>Dothideomycetidae</taxon>
        <taxon>Mycosphaerellales</taxon>
        <taxon>Teratosphaeriaceae</taxon>
        <taxon>Neohortaea</taxon>
    </lineage>
</organism>
<evidence type="ECO:0000256" key="3">
    <source>
        <dbReference type="ARBA" id="ARBA00022927"/>
    </source>
</evidence>
<evidence type="ECO:0000256" key="7">
    <source>
        <dbReference type="RuleBase" id="RU365072"/>
    </source>
</evidence>
<dbReference type="AlphaFoldDB" id="A0A6A6PYG4"/>
<dbReference type="EMBL" id="MU001634">
    <property type="protein sequence ID" value="KAF2484267.1"/>
    <property type="molecule type" value="Genomic_DNA"/>
</dbReference>
<feature type="compositionally biased region" description="Basic and acidic residues" evidence="8">
    <location>
        <begin position="25"/>
        <end position="42"/>
    </location>
</feature>
<dbReference type="GO" id="GO:0006406">
    <property type="term" value="P:mRNA export from nucleus"/>
    <property type="evidence" value="ECO:0007669"/>
    <property type="project" value="TreeGrafter"/>
</dbReference>
<keyword evidence="3" id="KW-0653">Protein transport</keyword>
<evidence type="ECO:0000256" key="1">
    <source>
        <dbReference type="ARBA" id="ARBA00022448"/>
    </source>
</evidence>
<comment type="function">
    <text evidence="7">Functions as a component of the nuclear pore complex (NPC).</text>
</comment>
<dbReference type="PANTHER" id="PTHR13003">
    <property type="entry name" value="NUP107-RELATED"/>
    <property type="match status" value="1"/>
</dbReference>
<dbReference type="Gene3D" id="1.20.190.50">
    <property type="match status" value="1"/>
</dbReference>
<dbReference type="RefSeq" id="XP_033590837.1">
    <property type="nucleotide sequence ID" value="XM_033729350.1"/>
</dbReference>
<dbReference type="GO" id="GO:0031965">
    <property type="term" value="C:nuclear membrane"/>
    <property type="evidence" value="ECO:0007669"/>
    <property type="project" value="UniProtKB-SubCell"/>
</dbReference>
<reference evidence="9" key="1">
    <citation type="journal article" date="2020" name="Stud. Mycol.">
        <title>101 Dothideomycetes genomes: a test case for predicting lifestyles and emergence of pathogens.</title>
        <authorList>
            <person name="Haridas S."/>
            <person name="Albert R."/>
            <person name="Binder M."/>
            <person name="Bloem J."/>
            <person name="Labutti K."/>
            <person name="Salamov A."/>
            <person name="Andreopoulos B."/>
            <person name="Baker S."/>
            <person name="Barry K."/>
            <person name="Bills G."/>
            <person name="Bluhm B."/>
            <person name="Cannon C."/>
            <person name="Castanera R."/>
            <person name="Culley D."/>
            <person name="Daum C."/>
            <person name="Ezra D."/>
            <person name="Gonzalez J."/>
            <person name="Henrissat B."/>
            <person name="Kuo A."/>
            <person name="Liang C."/>
            <person name="Lipzen A."/>
            <person name="Lutzoni F."/>
            <person name="Magnuson J."/>
            <person name="Mondo S."/>
            <person name="Nolan M."/>
            <person name="Ohm R."/>
            <person name="Pangilinan J."/>
            <person name="Park H.-J."/>
            <person name="Ramirez L."/>
            <person name="Alfaro M."/>
            <person name="Sun H."/>
            <person name="Tritt A."/>
            <person name="Yoshinaga Y."/>
            <person name="Zwiers L.-H."/>
            <person name="Turgeon B."/>
            <person name="Goodwin S."/>
            <person name="Spatafora J."/>
            <person name="Crous P."/>
            <person name="Grigoriev I."/>
        </authorList>
    </citation>
    <scope>NUCLEOTIDE SEQUENCE</scope>
    <source>
        <strain evidence="9">CBS 113389</strain>
    </source>
</reference>
<keyword evidence="2" id="KW-0509">mRNA transport</keyword>
<dbReference type="OrthoDB" id="3098at2759"/>
<evidence type="ECO:0000256" key="5">
    <source>
        <dbReference type="ARBA" id="ARBA00023132"/>
    </source>
</evidence>
<name>A0A6A6PYG4_9PEZI</name>
<keyword evidence="6 7" id="KW-0539">Nucleus</keyword>
<keyword evidence="4 7" id="KW-0811">Translocation</keyword>
<dbReference type="GO" id="GO:0000973">
    <property type="term" value="P:post-transcriptional tethering of RNA polymerase II gene DNA at nuclear periphery"/>
    <property type="evidence" value="ECO:0007669"/>
    <property type="project" value="TreeGrafter"/>
</dbReference>
<keyword evidence="10" id="KW-1185">Reference proteome</keyword>